<evidence type="ECO:0000313" key="1">
    <source>
        <dbReference type="Ensembl" id="ENSACLP00000029371.2"/>
    </source>
</evidence>
<dbReference type="Proteomes" id="UP000265100">
    <property type="component" value="Chromosome 2"/>
</dbReference>
<proteinExistence type="predicted"/>
<protein>
    <submittedName>
        <fullName evidence="1">Uncharacterized protein</fullName>
    </submittedName>
</protein>
<reference evidence="1" key="3">
    <citation type="submission" date="2025-09" db="UniProtKB">
        <authorList>
            <consortium name="Ensembl"/>
        </authorList>
    </citation>
    <scope>IDENTIFICATION</scope>
</reference>
<dbReference type="OMA" id="CFYLIHE"/>
<dbReference type="AlphaFoldDB" id="A0A3P8QJJ7"/>
<dbReference type="GeneTree" id="ENSGT00940000178166"/>
<name>A0A3P8QJJ7_ASTCA</name>
<accession>A0A3P8QJJ7</accession>
<evidence type="ECO:0000313" key="2">
    <source>
        <dbReference type="Proteomes" id="UP000265100"/>
    </source>
</evidence>
<dbReference type="Bgee" id="ENSACLG00000019904">
    <property type="expression patterns" value="Expressed in liver"/>
</dbReference>
<sequence length="136" mass="15501">NYCNQVQAPPTRLQLLLARSLNLCNTRVYGPSHEERSIFLQVPAMTGSVHPRNLEDPLLLQTIYIVYIILNFRVCVSISALESDRIRFVPVTRVSSSFVLLALRSVKSHTQKRYYECVSTGIDTGIQRCFFTHSIV</sequence>
<keyword evidence="2" id="KW-1185">Reference proteome</keyword>
<dbReference type="Ensembl" id="ENSACLT00000030062.2">
    <property type="protein sequence ID" value="ENSACLP00000029371.2"/>
    <property type="gene ID" value="ENSACLG00000019904.2"/>
</dbReference>
<organism evidence="1 2">
    <name type="scientific">Astatotilapia calliptera</name>
    <name type="common">Eastern happy</name>
    <name type="synonym">Chromis callipterus</name>
    <dbReference type="NCBI Taxonomy" id="8154"/>
    <lineage>
        <taxon>Eukaryota</taxon>
        <taxon>Metazoa</taxon>
        <taxon>Chordata</taxon>
        <taxon>Craniata</taxon>
        <taxon>Vertebrata</taxon>
        <taxon>Euteleostomi</taxon>
        <taxon>Actinopterygii</taxon>
        <taxon>Neopterygii</taxon>
        <taxon>Teleostei</taxon>
        <taxon>Neoteleostei</taxon>
        <taxon>Acanthomorphata</taxon>
        <taxon>Ovalentaria</taxon>
        <taxon>Cichlomorphae</taxon>
        <taxon>Cichliformes</taxon>
        <taxon>Cichlidae</taxon>
        <taxon>African cichlids</taxon>
        <taxon>Pseudocrenilabrinae</taxon>
        <taxon>Haplochromini</taxon>
        <taxon>Astatotilapia</taxon>
    </lineage>
</organism>
<reference evidence="1" key="1">
    <citation type="submission" date="2018-05" db="EMBL/GenBank/DDBJ databases">
        <authorList>
            <person name="Datahose"/>
        </authorList>
    </citation>
    <scope>NUCLEOTIDE SEQUENCE</scope>
</reference>
<reference evidence="1" key="2">
    <citation type="submission" date="2025-08" db="UniProtKB">
        <authorList>
            <consortium name="Ensembl"/>
        </authorList>
    </citation>
    <scope>IDENTIFICATION</scope>
</reference>